<proteinExistence type="predicted"/>
<protein>
    <submittedName>
        <fullName evidence="1">Uncharacterized protein</fullName>
    </submittedName>
</protein>
<evidence type="ECO:0000313" key="2">
    <source>
        <dbReference type="Proteomes" id="UP000729402"/>
    </source>
</evidence>
<organism evidence="1 2">
    <name type="scientific">Zizania palustris</name>
    <name type="common">Northern wild rice</name>
    <dbReference type="NCBI Taxonomy" id="103762"/>
    <lineage>
        <taxon>Eukaryota</taxon>
        <taxon>Viridiplantae</taxon>
        <taxon>Streptophyta</taxon>
        <taxon>Embryophyta</taxon>
        <taxon>Tracheophyta</taxon>
        <taxon>Spermatophyta</taxon>
        <taxon>Magnoliopsida</taxon>
        <taxon>Liliopsida</taxon>
        <taxon>Poales</taxon>
        <taxon>Poaceae</taxon>
        <taxon>BOP clade</taxon>
        <taxon>Oryzoideae</taxon>
        <taxon>Oryzeae</taxon>
        <taxon>Zizaniinae</taxon>
        <taxon>Zizania</taxon>
    </lineage>
</organism>
<comment type="caution">
    <text evidence="1">The sequence shown here is derived from an EMBL/GenBank/DDBJ whole genome shotgun (WGS) entry which is preliminary data.</text>
</comment>
<evidence type="ECO:0000313" key="1">
    <source>
        <dbReference type="EMBL" id="KAG8091600.1"/>
    </source>
</evidence>
<sequence length="98" mass="10439">MVGERASASRHGGRTSDVSSIGFGLVRRGRTAGATSVRWQARQRALGGEVLAFGGQYFYGGGRAESYEAGWLGHNRQQSMQIFGFLLSGQLGKACNSP</sequence>
<accession>A0A8J6BSM7</accession>
<dbReference type="Proteomes" id="UP000729402">
    <property type="component" value="Unassembled WGS sequence"/>
</dbReference>
<reference evidence="1" key="2">
    <citation type="submission" date="2021-02" db="EMBL/GenBank/DDBJ databases">
        <authorList>
            <person name="Kimball J.A."/>
            <person name="Haas M.W."/>
            <person name="Macchietto M."/>
            <person name="Kono T."/>
            <person name="Duquette J."/>
            <person name="Shao M."/>
        </authorList>
    </citation>
    <scope>NUCLEOTIDE SEQUENCE</scope>
    <source>
        <tissue evidence="1">Fresh leaf tissue</tissue>
    </source>
</reference>
<dbReference type="EMBL" id="JAAALK010000080">
    <property type="protein sequence ID" value="KAG8091600.1"/>
    <property type="molecule type" value="Genomic_DNA"/>
</dbReference>
<dbReference type="AlphaFoldDB" id="A0A8J6BSM7"/>
<reference evidence="1" key="1">
    <citation type="journal article" date="2021" name="bioRxiv">
        <title>Whole Genome Assembly and Annotation of Northern Wild Rice, Zizania palustris L., Supports a Whole Genome Duplication in the Zizania Genus.</title>
        <authorList>
            <person name="Haas M."/>
            <person name="Kono T."/>
            <person name="Macchietto M."/>
            <person name="Millas R."/>
            <person name="McGilp L."/>
            <person name="Shao M."/>
            <person name="Duquette J."/>
            <person name="Hirsch C.N."/>
            <person name="Kimball J."/>
        </authorList>
    </citation>
    <scope>NUCLEOTIDE SEQUENCE</scope>
    <source>
        <tissue evidence="1">Fresh leaf tissue</tissue>
    </source>
</reference>
<keyword evidence="2" id="KW-1185">Reference proteome</keyword>
<name>A0A8J6BSM7_ZIZPA</name>
<gene>
    <name evidence="1" type="ORF">GUJ93_ZPchr0012g21661</name>
</gene>